<dbReference type="GO" id="GO:0004062">
    <property type="term" value="F:aryl sulfotransferase activity"/>
    <property type="evidence" value="ECO:0007669"/>
    <property type="project" value="InterPro"/>
</dbReference>
<dbReference type="InterPro" id="IPR038477">
    <property type="entry name" value="ASST_N_sf"/>
</dbReference>
<evidence type="ECO:0000259" key="1">
    <source>
        <dbReference type="Pfam" id="PF17425"/>
    </source>
</evidence>
<dbReference type="InterPro" id="IPR053143">
    <property type="entry name" value="Arylsulfate_ST"/>
</dbReference>
<dbReference type="RefSeq" id="WP_071649700.1">
    <property type="nucleotide sequence ID" value="NZ_CP017962.1"/>
</dbReference>
<dbReference type="GeneID" id="71516021"/>
<dbReference type="KEGG" id="vhl:BME96_16560"/>
<name>A0AAC9J4X1_VIRHA</name>
<dbReference type="EMBL" id="CP017962">
    <property type="protein sequence ID" value="APC49700.1"/>
    <property type="molecule type" value="Genomic_DNA"/>
</dbReference>
<dbReference type="Pfam" id="PF05935">
    <property type="entry name" value="Arylsulfotrans"/>
    <property type="match status" value="1"/>
</dbReference>
<organism evidence="2 3">
    <name type="scientific">Virgibacillus halodenitrificans</name>
    <name type="common">Bacillus halodenitrificans</name>
    <dbReference type="NCBI Taxonomy" id="1482"/>
    <lineage>
        <taxon>Bacteria</taxon>
        <taxon>Bacillati</taxon>
        <taxon>Bacillota</taxon>
        <taxon>Bacilli</taxon>
        <taxon>Bacillales</taxon>
        <taxon>Bacillaceae</taxon>
        <taxon>Virgibacillus</taxon>
    </lineage>
</organism>
<dbReference type="Proteomes" id="UP000182945">
    <property type="component" value="Chromosome"/>
</dbReference>
<sequence length="490" mass="55919">MTTSRRKTPQMHRQQQIIKRLERRFNHRTHTITNPLVQLNPYHNAPLTALILFTTSKPAHVSVTIDGENPITKTYPGYHTIHRLPIIGLYPNTKNRITVTATFHSGTYETNTIFLKTKSLPKDFLNIKLDHSLPEKMEDGLTFIVPSANYLFAIDNQAKVRWYSTLNIRQLFKPLSNGNFLVYTRSPKTQHNLILEIDLLGKIYYYYPIYAKSEIPTTAINTDVMELSNGNLLVTTHEQTENSLEDRLVELNRRTGKVINRLDYASLFPKAFQKNYVGIGSEVGDWLHNNSIWLDTQSDSIVMTARHQDLVMKHSFPDGNIDWILSSPEGWSDDYQDVLLTPKGQNFKYPAGPHAVMALPDQDGNAETLDIMLFDNNNQITRGDEKVSQQYSRAVQYRINEKEKTVEEVWTYGEERGQAFFSPIVGDADLLPQTNNRLVTSGFIKKGNGRASKIVEVAGDSPQEEVFEVTISGFAPDSKQHIYRAGRMEI</sequence>
<dbReference type="Pfam" id="PF17425">
    <property type="entry name" value="Arylsulfotran_N"/>
    <property type="match status" value="1"/>
</dbReference>
<evidence type="ECO:0000313" key="2">
    <source>
        <dbReference type="EMBL" id="APC49700.1"/>
    </source>
</evidence>
<proteinExistence type="predicted"/>
<evidence type="ECO:0000313" key="3">
    <source>
        <dbReference type="Proteomes" id="UP000182945"/>
    </source>
</evidence>
<dbReference type="InterPro" id="IPR010262">
    <property type="entry name" value="Arylsulfotransferase_bact"/>
</dbReference>
<reference evidence="2 3" key="1">
    <citation type="submission" date="2016-11" db="EMBL/GenBank/DDBJ databases">
        <title>Complete genome sequencing of Virgibacillus halodenitrificans PDB-F2.</title>
        <authorList>
            <person name="Sun Z."/>
            <person name="Zhou Y."/>
            <person name="Li H."/>
        </authorList>
    </citation>
    <scope>NUCLEOTIDE SEQUENCE [LARGE SCALE GENOMIC DNA]</scope>
    <source>
        <strain evidence="2 3">PDB-F2</strain>
    </source>
</reference>
<accession>A0AAC9J4X1</accession>
<dbReference type="Gene3D" id="2.60.40.3100">
    <property type="entry name" value="Arylsulphate sulphotransferase monomer, N-terminal domain"/>
    <property type="match status" value="1"/>
</dbReference>
<gene>
    <name evidence="2" type="ORF">BME96_16560</name>
</gene>
<dbReference type="PANTHER" id="PTHR35340">
    <property type="entry name" value="PQQ ENZYME REPEAT PROTEIN-RELATED"/>
    <property type="match status" value="1"/>
</dbReference>
<feature type="domain" description="Arylsulfotransferase N-terminal" evidence="1">
    <location>
        <begin position="36"/>
        <end position="117"/>
    </location>
</feature>
<protein>
    <recommendedName>
        <fullName evidence="1">Arylsulfotransferase N-terminal domain-containing protein</fullName>
    </recommendedName>
</protein>
<dbReference type="InterPro" id="IPR035391">
    <property type="entry name" value="Arylsulfotran_N"/>
</dbReference>
<dbReference type="PANTHER" id="PTHR35340:SF5">
    <property type="entry name" value="ASST-DOMAIN-CONTAINING PROTEIN"/>
    <property type="match status" value="1"/>
</dbReference>
<dbReference type="AlphaFoldDB" id="A0AAC9J4X1"/>